<dbReference type="InterPro" id="IPR014202">
    <property type="entry name" value="Spore_II_R"/>
</dbReference>
<dbReference type="AlphaFoldDB" id="A0A9D2Q4I2"/>
<name>A0A9D2Q4I2_9FIRM</name>
<reference evidence="1" key="1">
    <citation type="journal article" date="2021" name="PeerJ">
        <title>Extensive microbial diversity within the chicken gut microbiome revealed by metagenomics and culture.</title>
        <authorList>
            <person name="Gilroy R."/>
            <person name="Ravi A."/>
            <person name="Getino M."/>
            <person name="Pursley I."/>
            <person name="Horton D.L."/>
            <person name="Alikhan N.F."/>
            <person name="Baker D."/>
            <person name="Gharbi K."/>
            <person name="Hall N."/>
            <person name="Watson M."/>
            <person name="Adriaenssens E.M."/>
            <person name="Foster-Nyarko E."/>
            <person name="Jarju S."/>
            <person name="Secka A."/>
            <person name="Antonio M."/>
            <person name="Oren A."/>
            <person name="Chaudhuri R.R."/>
            <person name="La Ragione R."/>
            <person name="Hildebrand F."/>
            <person name="Pallen M.J."/>
        </authorList>
    </citation>
    <scope>NUCLEOTIDE SEQUENCE</scope>
    <source>
        <strain evidence="1">5933</strain>
    </source>
</reference>
<dbReference type="EMBL" id="DWWA01000027">
    <property type="protein sequence ID" value="HJC72241.1"/>
    <property type="molecule type" value="Genomic_DNA"/>
</dbReference>
<evidence type="ECO:0000313" key="2">
    <source>
        <dbReference type="Proteomes" id="UP000823918"/>
    </source>
</evidence>
<sequence>MNTYTANYKTFRRSSIFSADNLFARRALKALLIGTALAALLTVLSPLFVGSAAVRQDTLRLHVLANSDSAEDQAVKLLVRDAILEAHSQVLGEAKTKADAIRRATEMLPEIEKIANEVLRENGFSYSATAKVENIYFATKDYGDFTLPAGRYDALRIELGRHEGKNWFCVLFPPLCVPAAVDADEAPEYTGEEQALVSSPYRVEFAAVEAFEGVKEWTKNTFFQDDSSQK</sequence>
<dbReference type="Pfam" id="PF09551">
    <property type="entry name" value="Spore_II_R"/>
    <property type="match status" value="1"/>
</dbReference>
<evidence type="ECO:0000313" key="1">
    <source>
        <dbReference type="EMBL" id="HJC72241.1"/>
    </source>
</evidence>
<accession>A0A9D2Q4I2</accession>
<reference evidence="1" key="2">
    <citation type="submission" date="2021-04" db="EMBL/GenBank/DDBJ databases">
        <authorList>
            <person name="Gilroy R."/>
        </authorList>
    </citation>
    <scope>NUCLEOTIDE SEQUENCE</scope>
    <source>
        <strain evidence="1">5933</strain>
    </source>
</reference>
<comment type="caution">
    <text evidence="1">The sequence shown here is derived from an EMBL/GenBank/DDBJ whole genome shotgun (WGS) entry which is preliminary data.</text>
</comment>
<protein>
    <submittedName>
        <fullName evidence="1">Stage II sporulation protein R</fullName>
    </submittedName>
</protein>
<proteinExistence type="predicted"/>
<gene>
    <name evidence="1" type="ORF">H9698_05550</name>
</gene>
<dbReference type="Proteomes" id="UP000823918">
    <property type="component" value="Unassembled WGS sequence"/>
</dbReference>
<organism evidence="1 2">
    <name type="scientific">Candidatus Ruthenibacterium merdavium</name>
    <dbReference type="NCBI Taxonomy" id="2838752"/>
    <lineage>
        <taxon>Bacteria</taxon>
        <taxon>Bacillati</taxon>
        <taxon>Bacillota</taxon>
        <taxon>Clostridia</taxon>
        <taxon>Eubacteriales</taxon>
        <taxon>Oscillospiraceae</taxon>
        <taxon>Ruthenibacterium</taxon>
    </lineage>
</organism>